<dbReference type="InterPro" id="IPR012931">
    <property type="entry name" value="TraG_N_Proteobacteria"/>
</dbReference>
<dbReference type="AlphaFoldDB" id="A0A0F9TZQ1"/>
<feature type="transmembrane region" description="Helical" evidence="2">
    <location>
        <begin position="21"/>
        <end position="45"/>
    </location>
</feature>
<feature type="transmembrane region" description="Helical" evidence="2">
    <location>
        <begin position="66"/>
        <end position="85"/>
    </location>
</feature>
<sequence>MSTGSFIEMFMTTFGWHLYEIIWGVISSTGLAYLPFFAVIIDNVIKPIESQEAKAAAATSLRRLEIDIVRLIIMMMLAVSPYITIQYGSIAYTKACQADTGTAGDTYKAGNSGTRFDEIFKPNLLNNQEAKVPPWFYIVMSVTGGINDAVISRLPCEMNMRQAEYELSTIEISDPHLKRQTQRFVTECYQPAVADFYNNHRQLPDEMDVTDILWPGSRYFNSNFYQNEFAKSPVPGFSFDASRQSDMAYASSDPNIAIPQNGYPSCNEWWNDSSTGIRTGLVKEFPPSFFDTYFSSAFSSSEEVENLAIREVLKNEGKSIYDGLNIAGETDIEWGLSRETAGDLLGAIAGTGGAFIAEMLAKPALFMVKQMAPYIQATLLMATYFLLPWVLLVGNYSWSTIKTATVTIFAVKFWTTIWAVTDLLDANLQKVITGAKDSNWLMERLSHENWMLECIIVLIILSLYMALPYYFLTILGWSGERGASAPTGAATSANSEGKAAGNQGADMAKNAVN</sequence>
<protein>
    <recommendedName>
        <fullName evidence="3">TraG N-terminal Proteobacteria domain-containing protein</fullName>
    </recommendedName>
</protein>
<keyword evidence="2" id="KW-0812">Transmembrane</keyword>
<feature type="region of interest" description="Disordered" evidence="1">
    <location>
        <begin position="488"/>
        <end position="513"/>
    </location>
</feature>
<evidence type="ECO:0000313" key="4">
    <source>
        <dbReference type="EMBL" id="KKN80512.1"/>
    </source>
</evidence>
<dbReference type="Pfam" id="PF07916">
    <property type="entry name" value="TraG_N"/>
    <property type="match status" value="1"/>
</dbReference>
<evidence type="ECO:0000259" key="3">
    <source>
        <dbReference type="Pfam" id="PF07916"/>
    </source>
</evidence>
<accession>A0A0F9TZQ1</accession>
<feature type="domain" description="TraG N-terminal Proteobacteria" evidence="3">
    <location>
        <begin position="8"/>
        <end position="495"/>
    </location>
</feature>
<feature type="transmembrane region" description="Helical" evidence="2">
    <location>
        <begin position="450"/>
        <end position="472"/>
    </location>
</feature>
<evidence type="ECO:0000256" key="2">
    <source>
        <dbReference type="SAM" id="Phobius"/>
    </source>
</evidence>
<keyword evidence="2" id="KW-1133">Transmembrane helix</keyword>
<evidence type="ECO:0000256" key="1">
    <source>
        <dbReference type="SAM" id="MobiDB-lite"/>
    </source>
</evidence>
<dbReference type="EMBL" id="LAZR01000230">
    <property type="protein sequence ID" value="KKN80512.1"/>
    <property type="molecule type" value="Genomic_DNA"/>
</dbReference>
<comment type="caution">
    <text evidence="4">The sequence shown here is derived from an EMBL/GenBank/DDBJ whole genome shotgun (WGS) entry which is preliminary data.</text>
</comment>
<organism evidence="4">
    <name type="scientific">marine sediment metagenome</name>
    <dbReference type="NCBI Taxonomy" id="412755"/>
    <lineage>
        <taxon>unclassified sequences</taxon>
        <taxon>metagenomes</taxon>
        <taxon>ecological metagenomes</taxon>
    </lineage>
</organism>
<proteinExistence type="predicted"/>
<reference evidence="4" key="1">
    <citation type="journal article" date="2015" name="Nature">
        <title>Complex archaea that bridge the gap between prokaryotes and eukaryotes.</title>
        <authorList>
            <person name="Spang A."/>
            <person name="Saw J.H."/>
            <person name="Jorgensen S.L."/>
            <person name="Zaremba-Niedzwiedzka K."/>
            <person name="Martijn J."/>
            <person name="Lind A.E."/>
            <person name="van Eijk R."/>
            <person name="Schleper C."/>
            <person name="Guy L."/>
            <person name="Ettema T.J."/>
        </authorList>
    </citation>
    <scope>NUCLEOTIDE SEQUENCE</scope>
</reference>
<keyword evidence="2" id="KW-0472">Membrane</keyword>
<name>A0A0F9TZQ1_9ZZZZ</name>
<gene>
    <name evidence="4" type="ORF">LCGC14_0329570</name>
</gene>
<feature type="transmembrane region" description="Helical" evidence="2">
    <location>
        <begin position="373"/>
        <end position="392"/>
    </location>
</feature>
<feature type="transmembrane region" description="Helical" evidence="2">
    <location>
        <begin position="404"/>
        <end position="421"/>
    </location>
</feature>